<evidence type="ECO:0000256" key="3">
    <source>
        <dbReference type="ARBA" id="ARBA00022490"/>
    </source>
</evidence>
<feature type="compositionally biased region" description="Low complexity" evidence="8">
    <location>
        <begin position="590"/>
        <end position="599"/>
    </location>
</feature>
<dbReference type="SMART" id="SM00320">
    <property type="entry name" value="WD40"/>
    <property type="match status" value="3"/>
</dbReference>
<dbReference type="PANTHER" id="PTHR15598:SF5">
    <property type="entry name" value="ENHANCER OF MRNA-DECAPPING PROTEIN 4"/>
    <property type="match status" value="1"/>
</dbReference>
<evidence type="ECO:0000256" key="1">
    <source>
        <dbReference type="ARBA" id="ARBA00004201"/>
    </source>
</evidence>
<evidence type="ECO:0000259" key="10">
    <source>
        <dbReference type="Pfam" id="PF21289"/>
    </source>
</evidence>
<evidence type="ECO:0000259" key="9">
    <source>
        <dbReference type="Pfam" id="PF16529"/>
    </source>
</evidence>
<dbReference type="EMBL" id="CAJOBR010000218">
    <property type="protein sequence ID" value="CAF4482532.1"/>
    <property type="molecule type" value="Genomic_DNA"/>
</dbReference>
<dbReference type="InterPro" id="IPR001680">
    <property type="entry name" value="WD40_rpt"/>
</dbReference>
<evidence type="ECO:0000256" key="7">
    <source>
        <dbReference type="SAM" id="Coils"/>
    </source>
</evidence>
<proteinExistence type="inferred from homology"/>
<dbReference type="InterPro" id="IPR036322">
    <property type="entry name" value="WD40_repeat_dom_sf"/>
</dbReference>
<comment type="similarity">
    <text evidence="2">Belongs to the WD repeat EDC4 family.</text>
</comment>
<keyword evidence="5" id="KW-0677">Repeat</keyword>
<feature type="coiled-coil region" evidence="7">
    <location>
        <begin position="1003"/>
        <end position="1037"/>
    </location>
</feature>
<dbReference type="Gene3D" id="2.130.10.10">
    <property type="entry name" value="YVTN repeat-like/Quinoprotein amine dehydrogenase"/>
    <property type="match status" value="1"/>
</dbReference>
<feature type="domain" description="Enhancer of mRNA-decapping protein 4 C-terminal" evidence="10">
    <location>
        <begin position="1133"/>
        <end position="1252"/>
    </location>
</feature>
<feature type="compositionally biased region" description="Basic and acidic residues" evidence="8">
    <location>
        <begin position="626"/>
        <end position="639"/>
    </location>
</feature>
<feature type="region of interest" description="Disordered" evidence="8">
    <location>
        <begin position="588"/>
        <end position="639"/>
    </location>
</feature>
<evidence type="ECO:0000313" key="13">
    <source>
        <dbReference type="EMBL" id="CAF4157763.1"/>
    </source>
</evidence>
<keyword evidence="3" id="KW-0963">Cytoplasm</keyword>
<feature type="domain" description="Enhancer of mRNA-decapping protein 4 WD40 repeat region" evidence="9">
    <location>
        <begin position="55"/>
        <end position="386"/>
    </location>
</feature>
<comment type="subcellular location">
    <subcellularLocation>
        <location evidence="1">Cytoplasm</location>
        <location evidence="1">P-body</location>
    </subcellularLocation>
</comment>
<feature type="region of interest" description="Disordered" evidence="8">
    <location>
        <begin position="1095"/>
        <end position="1122"/>
    </location>
</feature>
<dbReference type="SUPFAM" id="SSF50978">
    <property type="entry name" value="WD40 repeat-like"/>
    <property type="match status" value="1"/>
</dbReference>
<dbReference type="EMBL" id="CAJOBP010000299">
    <property type="protein sequence ID" value="CAF4157763.1"/>
    <property type="molecule type" value="Genomic_DNA"/>
</dbReference>
<dbReference type="GO" id="GO:0031087">
    <property type="term" value="P:deadenylation-independent decapping of nuclear-transcribed mRNA"/>
    <property type="evidence" value="ECO:0007669"/>
    <property type="project" value="InterPro"/>
</dbReference>
<evidence type="ECO:0000313" key="11">
    <source>
        <dbReference type="EMBL" id="CAF3210991.1"/>
    </source>
</evidence>
<dbReference type="EMBL" id="CAJNXB010002033">
    <property type="protein sequence ID" value="CAF3210991.1"/>
    <property type="molecule type" value="Genomic_DNA"/>
</dbReference>
<keyword evidence="4" id="KW-0853">WD repeat</keyword>
<sequence length="1277" mass="144377">MNVTLDLDDQHHQQIELNSNDPIQCTHLITRREVDIELANRKNLLTETTPTNDNNQVFSQPIIDHDWESRYYSGHLVVTCGNFVAYSLKRQNGDDIVCVFYKQVDFRSVINPPFSGDIHDLAFSYSDDVLLACVDQASHLRIYRIEKVDEPNELQHTVILYVDLQYSNSQCPPTLSWCYFIPDSNDSEDNDAYTLLSVTCGSKVEVFNIDIASQSCISENRINLNQIENGRLTYEDNNGNVTCVCFSPDGTALGTGTDKGEIKFFSINFDQPQTCRCLHLWIPHEGRPISSLFFLDDHKNLTQDTQLWRYAISGCDENRELRVWSCTNWSCLQIIRLQYSFTDSLYNNNALQMPLLKAAIDLTSRFLILSDINRNSLYVFTIYQDAENNRAHFSSINAFNSITSPSLSFAITAADQINREHSDFVSYGVKMYSIHTKFFQEILLVFKTNRFMTINPVYFKQENNSIEDNIAEDFHFEPYMSYLRNEDLSASPTNMNRVEPPANEFTALPPYSINDLLTPNSSLTNVTGLPTVDTARSLLASHDGSGTSVNNTTNQLSSPTTVNNKISTIDPLHGLLLGNTTAFDAVTTRQQQQQQQQQQHRIHISPSQQLQQQGATAISTSPSSRINDRFKSKVATDKDSSSLIINGIAQTPYDRDDKEVAESMSCTTNYPLQFENITHDDNDDVDTVFMPIKTNDDDEPIGGNPDPLLSPPKYNDNSRWSKKSPMKGLNTSGHQDIDDFSDPTETSDKDDDSTADEESALHTRIKRRGGRSPNSSQIGLNSDALHEIRQLTRLLNDFRSHKTNMPTGSLQSIGLQLNYEKKLDQCCQRLDHLSSKVDRIINLEQSGIVSRPSRPSPNAAPVQVVANSESQTPLSDVHYNRLEALLIEKTETYVQDAMKSVFEPYRDMKDNLHKDLAAKLLATDTVIKQTITQIFRSKTMIDSLSHTISNAIQSIMVSSYRDTFNQSVIPSFEKAATNMFQQTNDVFKRGTKEYLQEMIEYGRQQQRSLIQQREQMMNEIRKESTQLNKDFEKKNQELATTIKSDITQYVTANLTTIVRETTRSILRDETASIFREALAAQKNDLNTLLRQTLAPKPAPSRTTTPAPPAPVASPAPTVTNTNSTLDAKQQHILKLARFGQLNQAFEYVLSASDLNLVLYLCENVRPTELFSIQPCPLQAPVLLSLIQQLAADLNTHQELKYSYLHESLICLDISHPSARDYLQTVLIDLSKKLYAYIQANPSTTMSKRFQLLLMASQSLVQKIVQQRATPLMQASSK</sequence>
<dbReference type="Pfam" id="PF21289">
    <property type="entry name" value="EDC4_C"/>
    <property type="match status" value="1"/>
</dbReference>
<organism evidence="11 15">
    <name type="scientific">Rotaria socialis</name>
    <dbReference type="NCBI Taxonomy" id="392032"/>
    <lineage>
        <taxon>Eukaryota</taxon>
        <taxon>Metazoa</taxon>
        <taxon>Spiralia</taxon>
        <taxon>Gnathifera</taxon>
        <taxon>Rotifera</taxon>
        <taxon>Eurotatoria</taxon>
        <taxon>Bdelloidea</taxon>
        <taxon>Philodinida</taxon>
        <taxon>Philodinidae</taxon>
        <taxon>Rotaria</taxon>
    </lineage>
</organism>
<dbReference type="InterPro" id="IPR044938">
    <property type="entry name" value="EDC4_C_sf"/>
</dbReference>
<dbReference type="InterPro" id="IPR015943">
    <property type="entry name" value="WD40/YVTN_repeat-like_dom_sf"/>
</dbReference>
<dbReference type="Proteomes" id="UP000663825">
    <property type="component" value="Unassembled WGS sequence"/>
</dbReference>
<dbReference type="InterPro" id="IPR049404">
    <property type="entry name" value="EDC4_C"/>
</dbReference>
<evidence type="ECO:0000313" key="12">
    <source>
        <dbReference type="EMBL" id="CAF3755478.1"/>
    </source>
</evidence>
<evidence type="ECO:0000256" key="4">
    <source>
        <dbReference type="ARBA" id="ARBA00022574"/>
    </source>
</evidence>
<feature type="compositionally biased region" description="Polar residues" evidence="8">
    <location>
        <begin position="605"/>
        <end position="625"/>
    </location>
</feature>
<feature type="compositionally biased region" description="Acidic residues" evidence="8">
    <location>
        <begin position="748"/>
        <end position="758"/>
    </location>
</feature>
<name>A0A817QPL6_9BILA</name>
<dbReference type="PANTHER" id="PTHR15598">
    <property type="entry name" value="ENHANCER OF MRNA-DECAPPING PROTEIN 4"/>
    <property type="match status" value="1"/>
</dbReference>
<evidence type="ECO:0000256" key="5">
    <source>
        <dbReference type="ARBA" id="ARBA00022737"/>
    </source>
</evidence>
<dbReference type="InterPro" id="IPR032401">
    <property type="entry name" value="EDC4_WD40"/>
</dbReference>
<evidence type="ECO:0000256" key="2">
    <source>
        <dbReference type="ARBA" id="ARBA00009639"/>
    </source>
</evidence>
<evidence type="ECO:0008006" key="17">
    <source>
        <dbReference type="Google" id="ProtNLM"/>
    </source>
</evidence>
<evidence type="ECO:0000313" key="16">
    <source>
        <dbReference type="Proteomes" id="UP000663873"/>
    </source>
</evidence>
<evidence type="ECO:0000313" key="14">
    <source>
        <dbReference type="EMBL" id="CAF4482532.1"/>
    </source>
</evidence>
<reference evidence="11" key="1">
    <citation type="submission" date="2021-02" db="EMBL/GenBank/DDBJ databases">
        <authorList>
            <person name="Nowell W R."/>
        </authorList>
    </citation>
    <scope>NUCLEOTIDE SEQUENCE</scope>
</reference>
<feature type="region of interest" description="Disordered" evidence="8">
    <location>
        <begin position="677"/>
        <end position="783"/>
    </location>
</feature>
<dbReference type="Gene3D" id="6.10.140.270">
    <property type="match status" value="1"/>
</dbReference>
<dbReference type="InterPro" id="IPR045152">
    <property type="entry name" value="EDC4-like"/>
</dbReference>
<evidence type="ECO:0000256" key="6">
    <source>
        <dbReference type="ARBA" id="ARBA00023054"/>
    </source>
</evidence>
<accession>A0A817QPL6</accession>
<gene>
    <name evidence="12" type="ORF">GRG538_LOCUS31634</name>
    <name evidence="14" type="ORF">QYT958_LOCUS3163</name>
    <name evidence="11" type="ORF">TIS948_LOCUS13129</name>
    <name evidence="13" type="ORF">UJA718_LOCUS3868</name>
</gene>
<comment type="caution">
    <text evidence="11">The sequence shown here is derived from an EMBL/GenBank/DDBJ whole genome shotgun (WGS) entry which is preliminary data.</text>
</comment>
<dbReference type="Proteomes" id="UP000663848">
    <property type="component" value="Unassembled WGS sequence"/>
</dbReference>
<dbReference type="OrthoDB" id="21128at2759"/>
<dbReference type="Gene3D" id="1.10.220.100">
    <property type="entry name" value="conserved c-terminal region of ge- 1"/>
    <property type="match status" value="1"/>
</dbReference>
<protein>
    <recommendedName>
        <fullName evidence="17">Enhancer of mRNA-decapping protein 4</fullName>
    </recommendedName>
</protein>
<keyword evidence="16" id="KW-1185">Reference proteome</keyword>
<dbReference type="GO" id="GO:0000932">
    <property type="term" value="C:P-body"/>
    <property type="evidence" value="ECO:0007669"/>
    <property type="project" value="UniProtKB-SubCell"/>
</dbReference>
<dbReference type="EMBL" id="CAJNYT010005559">
    <property type="protein sequence ID" value="CAF3755478.1"/>
    <property type="molecule type" value="Genomic_DNA"/>
</dbReference>
<evidence type="ECO:0000313" key="15">
    <source>
        <dbReference type="Proteomes" id="UP000663825"/>
    </source>
</evidence>
<dbReference type="AlphaFoldDB" id="A0A817QPL6"/>
<dbReference type="Proteomes" id="UP000663872">
    <property type="component" value="Unassembled WGS sequence"/>
</dbReference>
<dbReference type="Pfam" id="PF16529">
    <property type="entry name" value="Ge1_WD40"/>
    <property type="match status" value="1"/>
</dbReference>
<dbReference type="Proteomes" id="UP000663873">
    <property type="component" value="Unassembled WGS sequence"/>
</dbReference>
<evidence type="ECO:0000256" key="8">
    <source>
        <dbReference type="SAM" id="MobiDB-lite"/>
    </source>
</evidence>
<keyword evidence="6 7" id="KW-0175">Coiled coil</keyword>